<evidence type="ECO:0000313" key="1">
    <source>
        <dbReference type="EMBL" id="EPQ49783.1"/>
    </source>
</evidence>
<dbReference type="EMBL" id="KB469634">
    <property type="protein sequence ID" value="EPQ49783.1"/>
    <property type="molecule type" value="Genomic_DNA"/>
</dbReference>
<reference evidence="1 2" key="1">
    <citation type="journal article" date="2012" name="Science">
        <title>The Paleozoic origin of enzymatic lignin decomposition reconstructed from 31 fungal genomes.</title>
        <authorList>
            <person name="Floudas D."/>
            <person name="Binder M."/>
            <person name="Riley R."/>
            <person name="Barry K."/>
            <person name="Blanchette R.A."/>
            <person name="Henrissat B."/>
            <person name="Martinez A.T."/>
            <person name="Otillar R."/>
            <person name="Spatafora J.W."/>
            <person name="Yadav J.S."/>
            <person name="Aerts A."/>
            <person name="Benoit I."/>
            <person name="Boyd A."/>
            <person name="Carlson A."/>
            <person name="Copeland A."/>
            <person name="Coutinho P.M."/>
            <person name="de Vries R.P."/>
            <person name="Ferreira P."/>
            <person name="Findley K."/>
            <person name="Foster B."/>
            <person name="Gaskell J."/>
            <person name="Glotzer D."/>
            <person name="Gorecki P."/>
            <person name="Heitman J."/>
            <person name="Hesse C."/>
            <person name="Hori C."/>
            <person name="Igarashi K."/>
            <person name="Jurgens J.A."/>
            <person name="Kallen N."/>
            <person name="Kersten P."/>
            <person name="Kohler A."/>
            <person name="Kuees U."/>
            <person name="Kumar T.K.A."/>
            <person name="Kuo A."/>
            <person name="LaButti K."/>
            <person name="Larrondo L.F."/>
            <person name="Lindquist E."/>
            <person name="Ling A."/>
            <person name="Lombard V."/>
            <person name="Lucas S."/>
            <person name="Lundell T."/>
            <person name="Martin R."/>
            <person name="McLaughlin D.J."/>
            <person name="Morgenstern I."/>
            <person name="Morin E."/>
            <person name="Murat C."/>
            <person name="Nagy L.G."/>
            <person name="Nolan M."/>
            <person name="Ohm R.A."/>
            <person name="Patyshakuliyeva A."/>
            <person name="Rokas A."/>
            <person name="Ruiz-Duenas F.J."/>
            <person name="Sabat G."/>
            <person name="Salamov A."/>
            <person name="Samejima M."/>
            <person name="Schmutz J."/>
            <person name="Slot J.C."/>
            <person name="St John F."/>
            <person name="Stenlid J."/>
            <person name="Sun H."/>
            <person name="Sun S."/>
            <person name="Syed K."/>
            <person name="Tsang A."/>
            <person name="Wiebenga A."/>
            <person name="Young D."/>
            <person name="Pisabarro A."/>
            <person name="Eastwood D.C."/>
            <person name="Martin F."/>
            <person name="Cullen D."/>
            <person name="Grigoriev I.V."/>
            <person name="Hibbett D.S."/>
        </authorList>
    </citation>
    <scope>NUCLEOTIDE SEQUENCE [LARGE SCALE GENOMIC DNA]</scope>
    <source>
        <strain evidence="1 2">ATCC 11539</strain>
    </source>
</reference>
<evidence type="ECO:0000313" key="2">
    <source>
        <dbReference type="Proteomes" id="UP000030669"/>
    </source>
</evidence>
<dbReference type="GeneID" id="19303111"/>
<dbReference type="eggNOG" id="ENOG502SSKT">
    <property type="taxonomic scope" value="Eukaryota"/>
</dbReference>
<dbReference type="Proteomes" id="UP000030669">
    <property type="component" value="Unassembled WGS sequence"/>
</dbReference>
<accession>S7PQP1</accession>
<organism evidence="1 2">
    <name type="scientific">Gloeophyllum trabeum (strain ATCC 11539 / FP-39264 / Madison 617)</name>
    <name type="common">Brown rot fungus</name>
    <dbReference type="NCBI Taxonomy" id="670483"/>
    <lineage>
        <taxon>Eukaryota</taxon>
        <taxon>Fungi</taxon>
        <taxon>Dikarya</taxon>
        <taxon>Basidiomycota</taxon>
        <taxon>Agaricomycotina</taxon>
        <taxon>Agaricomycetes</taxon>
        <taxon>Gloeophyllales</taxon>
        <taxon>Gloeophyllaceae</taxon>
        <taxon>Gloeophyllum</taxon>
    </lineage>
</organism>
<protein>
    <submittedName>
        <fullName evidence="1">Uncharacterized protein</fullName>
    </submittedName>
</protein>
<dbReference type="AlphaFoldDB" id="S7PQP1"/>
<proteinExistence type="predicted"/>
<sequence length="107" mass="12434">MAWAKHWKDRFPSFHYPTTPPSARDQTFRDFLPQLLPREYGLTNLDSVLVYVDKERMKMGRALVLADNRGAHPKQREPPPPEVVDKIADNLGLEGDTREPVWYKCVD</sequence>
<keyword evidence="2" id="KW-1185">Reference proteome</keyword>
<gene>
    <name evidence="1" type="ORF">GLOTRDRAFT_134620</name>
</gene>
<dbReference type="OrthoDB" id="3217565at2759"/>
<dbReference type="RefSeq" id="XP_007871762.1">
    <property type="nucleotide sequence ID" value="XM_007873571.1"/>
</dbReference>
<name>S7PQP1_GLOTA</name>
<dbReference type="KEGG" id="gtr:GLOTRDRAFT_134620"/>
<dbReference type="HOGENOM" id="CLU_153375_0_0_1"/>